<sequence length="88" mass="10272">MEVKRLYDVVSGAPVVEIFSLMVQTVVDAQRSVYWLLFLVNLFIGFFVRYLSKFFLGFCLMLDSLSVDFLSTLYFAIISNYITYSCFF</sequence>
<name>A0A251T7Z5_HELAN</name>
<dbReference type="InParanoid" id="A0A251T7Z5"/>
<evidence type="ECO:0000256" key="1">
    <source>
        <dbReference type="SAM" id="Phobius"/>
    </source>
</evidence>
<feature type="transmembrane region" description="Helical" evidence="1">
    <location>
        <begin position="33"/>
        <end position="51"/>
    </location>
</feature>
<keyword evidence="1" id="KW-0472">Membrane</keyword>
<evidence type="ECO:0000313" key="2">
    <source>
        <dbReference type="EMBL" id="KAF5798032.1"/>
    </source>
</evidence>
<protein>
    <submittedName>
        <fullName evidence="3">Uncharacterized protein</fullName>
    </submittedName>
</protein>
<gene>
    <name evidence="3" type="ORF">HannXRQ_Chr11g0324251</name>
    <name evidence="2" type="ORF">HanXRQr2_Chr07g0287901</name>
</gene>
<organism evidence="3 4">
    <name type="scientific">Helianthus annuus</name>
    <name type="common">Common sunflower</name>
    <dbReference type="NCBI Taxonomy" id="4232"/>
    <lineage>
        <taxon>Eukaryota</taxon>
        <taxon>Viridiplantae</taxon>
        <taxon>Streptophyta</taxon>
        <taxon>Embryophyta</taxon>
        <taxon>Tracheophyta</taxon>
        <taxon>Spermatophyta</taxon>
        <taxon>Magnoliopsida</taxon>
        <taxon>eudicotyledons</taxon>
        <taxon>Gunneridae</taxon>
        <taxon>Pentapetalae</taxon>
        <taxon>asterids</taxon>
        <taxon>campanulids</taxon>
        <taxon>Asterales</taxon>
        <taxon>Asteraceae</taxon>
        <taxon>Asteroideae</taxon>
        <taxon>Heliantheae alliance</taxon>
        <taxon>Heliantheae</taxon>
        <taxon>Helianthus</taxon>
    </lineage>
</organism>
<evidence type="ECO:0000313" key="3">
    <source>
        <dbReference type="EMBL" id="OTG06889.1"/>
    </source>
</evidence>
<keyword evidence="1" id="KW-0812">Transmembrane</keyword>
<keyword evidence="1" id="KW-1133">Transmembrane helix</keyword>
<reference evidence="2 4" key="1">
    <citation type="journal article" date="2017" name="Nature">
        <title>The sunflower genome provides insights into oil metabolism, flowering and Asterid evolution.</title>
        <authorList>
            <person name="Badouin H."/>
            <person name="Gouzy J."/>
            <person name="Grassa C.J."/>
            <person name="Murat F."/>
            <person name="Staton S.E."/>
            <person name="Cottret L."/>
            <person name="Lelandais-Briere C."/>
            <person name="Owens G.L."/>
            <person name="Carrere S."/>
            <person name="Mayjonade B."/>
            <person name="Legrand L."/>
            <person name="Gill N."/>
            <person name="Kane N.C."/>
            <person name="Bowers J.E."/>
            <person name="Hubner S."/>
            <person name="Bellec A."/>
            <person name="Berard A."/>
            <person name="Berges H."/>
            <person name="Blanchet N."/>
            <person name="Boniface M.C."/>
            <person name="Brunel D."/>
            <person name="Catrice O."/>
            <person name="Chaidir N."/>
            <person name="Claudel C."/>
            <person name="Donnadieu C."/>
            <person name="Faraut T."/>
            <person name="Fievet G."/>
            <person name="Helmstetter N."/>
            <person name="King M."/>
            <person name="Knapp S.J."/>
            <person name="Lai Z."/>
            <person name="Le Paslier M.C."/>
            <person name="Lippi Y."/>
            <person name="Lorenzon L."/>
            <person name="Mandel J.R."/>
            <person name="Marage G."/>
            <person name="Marchand G."/>
            <person name="Marquand E."/>
            <person name="Bret-Mestries E."/>
            <person name="Morien E."/>
            <person name="Nambeesan S."/>
            <person name="Nguyen T."/>
            <person name="Pegot-Espagnet P."/>
            <person name="Pouilly N."/>
            <person name="Raftis F."/>
            <person name="Sallet E."/>
            <person name="Schiex T."/>
            <person name="Thomas J."/>
            <person name="Vandecasteele C."/>
            <person name="Vares D."/>
            <person name="Vear F."/>
            <person name="Vautrin S."/>
            <person name="Crespi M."/>
            <person name="Mangin B."/>
            <person name="Burke J.M."/>
            <person name="Salse J."/>
            <person name="Munos S."/>
            <person name="Vincourt P."/>
            <person name="Rieseberg L.H."/>
            <person name="Langlade N.B."/>
        </authorList>
    </citation>
    <scope>NUCLEOTIDE SEQUENCE [LARGE SCALE GENOMIC DNA]</scope>
    <source>
        <strain evidence="4">cv. SF193</strain>
        <tissue evidence="2">Leaves</tissue>
    </source>
</reference>
<reference evidence="2" key="3">
    <citation type="submission" date="2020-06" db="EMBL/GenBank/DDBJ databases">
        <title>Helianthus annuus Genome sequencing and assembly Release 2.</title>
        <authorList>
            <person name="Gouzy J."/>
            <person name="Langlade N."/>
            <person name="Munos S."/>
        </authorList>
    </citation>
    <scope>NUCLEOTIDE SEQUENCE</scope>
    <source>
        <tissue evidence="2">Leaves</tissue>
    </source>
</reference>
<keyword evidence="4" id="KW-1185">Reference proteome</keyword>
<dbReference type="AlphaFoldDB" id="A0A251T7Z5"/>
<feature type="transmembrane region" description="Helical" evidence="1">
    <location>
        <begin position="58"/>
        <end position="82"/>
    </location>
</feature>
<dbReference type="EMBL" id="CM007900">
    <property type="protein sequence ID" value="OTG06889.1"/>
    <property type="molecule type" value="Genomic_DNA"/>
</dbReference>
<dbReference type="EMBL" id="MNCJ02000322">
    <property type="protein sequence ID" value="KAF5798032.1"/>
    <property type="molecule type" value="Genomic_DNA"/>
</dbReference>
<evidence type="ECO:0000313" key="4">
    <source>
        <dbReference type="Proteomes" id="UP000215914"/>
    </source>
</evidence>
<dbReference type="Proteomes" id="UP000215914">
    <property type="component" value="Chromosome 11"/>
</dbReference>
<proteinExistence type="predicted"/>
<accession>A0A251T7Z5</accession>
<reference evidence="3" key="2">
    <citation type="submission" date="2017-02" db="EMBL/GenBank/DDBJ databases">
        <title>Sunflower complete genome.</title>
        <authorList>
            <person name="Langlade N."/>
            <person name="Munos S."/>
        </authorList>
    </citation>
    <scope>NUCLEOTIDE SEQUENCE [LARGE SCALE GENOMIC DNA]</scope>
    <source>
        <tissue evidence="3">Leaves</tissue>
    </source>
</reference>
<dbReference type="Gramene" id="mRNA:HanXRQr2_Chr07g0287901">
    <property type="protein sequence ID" value="CDS:HanXRQr2_Chr07g0287901.1"/>
    <property type="gene ID" value="HanXRQr2_Chr07g0287901"/>
</dbReference>